<protein>
    <recommendedName>
        <fullName evidence="5">Nuclear segregation protein</fullName>
    </recommendedName>
</protein>
<dbReference type="PANTHER" id="PTHR31027:SF2">
    <property type="entry name" value="LEBERCILIN DOMAIN-CONTAINING PROTEIN"/>
    <property type="match status" value="1"/>
</dbReference>
<dbReference type="Proteomes" id="UP000304947">
    <property type="component" value="Unassembled WGS sequence"/>
</dbReference>
<evidence type="ECO:0000313" key="4">
    <source>
        <dbReference type="Proteomes" id="UP000304947"/>
    </source>
</evidence>
<keyword evidence="1" id="KW-0175">Coiled coil</keyword>
<evidence type="ECO:0008006" key="5">
    <source>
        <dbReference type="Google" id="ProtNLM"/>
    </source>
</evidence>
<gene>
    <name evidence="3" type="ORF">D6C83_07083</name>
</gene>
<organism evidence="3 4">
    <name type="scientific">Aureobasidium pullulans</name>
    <name type="common">Black yeast</name>
    <name type="synonym">Pullularia pullulans</name>
    <dbReference type="NCBI Taxonomy" id="5580"/>
    <lineage>
        <taxon>Eukaryota</taxon>
        <taxon>Fungi</taxon>
        <taxon>Dikarya</taxon>
        <taxon>Ascomycota</taxon>
        <taxon>Pezizomycotina</taxon>
        <taxon>Dothideomycetes</taxon>
        <taxon>Dothideomycetidae</taxon>
        <taxon>Dothideales</taxon>
        <taxon>Saccotheciaceae</taxon>
        <taxon>Aureobasidium</taxon>
    </lineage>
</organism>
<feature type="compositionally biased region" description="Basic and acidic residues" evidence="2">
    <location>
        <begin position="476"/>
        <end position="502"/>
    </location>
</feature>
<feature type="region of interest" description="Disordered" evidence="2">
    <location>
        <begin position="476"/>
        <end position="533"/>
    </location>
</feature>
<feature type="compositionally biased region" description="Basic and acidic residues" evidence="2">
    <location>
        <begin position="523"/>
        <end position="533"/>
    </location>
</feature>
<dbReference type="GO" id="GO:1990904">
    <property type="term" value="C:ribonucleoprotein complex"/>
    <property type="evidence" value="ECO:0007669"/>
    <property type="project" value="TreeGrafter"/>
</dbReference>
<feature type="region of interest" description="Disordered" evidence="2">
    <location>
        <begin position="99"/>
        <end position="126"/>
    </location>
</feature>
<dbReference type="InterPro" id="IPR039604">
    <property type="entry name" value="Bfr1"/>
</dbReference>
<evidence type="ECO:0000256" key="1">
    <source>
        <dbReference type="SAM" id="Coils"/>
    </source>
</evidence>
<dbReference type="PANTHER" id="PTHR31027">
    <property type="entry name" value="NUCLEAR SEGREGATION PROTEIN BFR1"/>
    <property type="match status" value="1"/>
</dbReference>
<sequence length="533" mass="59156">MISPQFVEGLKITRRRDSSTGRFGKGYCNAGFFLPFPSTSSLNLCTITMADLATPSAATMSTIDAGAQKPAFSKPERPDQADYEKSLAEAQKALDAAVERQKSIKAKLDSRPNNKESPEAKRQQELRSRLNEIREAQKSGKSSRAQQIGQIQRLDEQLKSRITEQKTARSRVAFRSVEDIQNEINRLQAQVETGTMKIVDEKKNLAEITALNKQKKGFAGFEQAQKQIDDIKAQIAEIKKSMDDPASKALSEEYTKITTELDEIKGKQDEVFKNLNQLRDERTRANEAQQVAYTNVKEIKDKYWAAKRAFAEYEKEAYRVRRERQKAERDAYEAGKRKQVAEAKLEEASAPAYGDEIQTAQSLIRYFDPSSQEAKAAAGPGKFAAQASRTVEATGIKGTALPRKGEAEEDYFAGNGGKKGKKNRKNQNASPAPDAPAGKFNLSFGVIEQLAKIDVQPPSSQAAVAGVVEQIKSKLESWQKDQDRKTQENVDKAKKEIERLEAETSNEDSAKTNGNSADNVAADLEKTKIEETS</sequence>
<dbReference type="AlphaFoldDB" id="A0A4T0BAN1"/>
<comment type="caution">
    <text evidence="3">The sequence shown here is derived from an EMBL/GenBank/DDBJ whole genome shotgun (WGS) entry which is preliminary data.</text>
</comment>
<dbReference type="GO" id="GO:0005783">
    <property type="term" value="C:endoplasmic reticulum"/>
    <property type="evidence" value="ECO:0007669"/>
    <property type="project" value="TreeGrafter"/>
</dbReference>
<dbReference type="GO" id="GO:0003729">
    <property type="term" value="F:mRNA binding"/>
    <property type="evidence" value="ECO:0007669"/>
    <property type="project" value="TreeGrafter"/>
</dbReference>
<dbReference type="EMBL" id="QZBU01002852">
    <property type="protein sequence ID" value="TIA31270.1"/>
    <property type="molecule type" value="Genomic_DNA"/>
</dbReference>
<dbReference type="GO" id="GO:0042175">
    <property type="term" value="C:nuclear outer membrane-endoplasmic reticulum membrane network"/>
    <property type="evidence" value="ECO:0007669"/>
    <property type="project" value="TreeGrafter"/>
</dbReference>
<feature type="coiled-coil region" evidence="1">
    <location>
        <begin position="221"/>
        <end position="330"/>
    </location>
</feature>
<proteinExistence type="predicted"/>
<evidence type="ECO:0000256" key="2">
    <source>
        <dbReference type="SAM" id="MobiDB-lite"/>
    </source>
</evidence>
<reference evidence="3 4" key="1">
    <citation type="submission" date="2018-10" db="EMBL/GenBank/DDBJ databases">
        <title>Fifty Aureobasidium pullulans genomes reveal a recombining polyextremotolerant generalist.</title>
        <authorList>
            <person name="Gostincar C."/>
            <person name="Turk M."/>
            <person name="Zajc J."/>
            <person name="Gunde-Cimerman N."/>
        </authorList>
    </citation>
    <scope>NUCLEOTIDE SEQUENCE [LARGE SCALE GENOMIC DNA]</scope>
    <source>
        <strain evidence="3 4">EXF-3380</strain>
    </source>
</reference>
<accession>A0A4T0BAN1</accession>
<feature type="region of interest" description="Disordered" evidence="2">
    <location>
        <begin position="395"/>
        <end position="439"/>
    </location>
</feature>
<name>A0A4T0BAN1_AURPU</name>
<dbReference type="GO" id="GO:0008298">
    <property type="term" value="P:intracellular mRNA localization"/>
    <property type="evidence" value="ECO:0007669"/>
    <property type="project" value="TreeGrafter"/>
</dbReference>
<evidence type="ECO:0000313" key="3">
    <source>
        <dbReference type="EMBL" id="TIA31270.1"/>
    </source>
</evidence>